<sequence>MSTRLDPLTISADLLYAVKTGGDVAGLRDRLATLERERLSRALASRRQRLVFWLNCYNAYVQLRLDDGPSLDDGPLSRWRFFARDWIPIAGRWLSLDDVEHGLLRSSKHPWGLGYLPRPFPSSFERTYRLEEVDPRIHFVLSKGTDKSPPVTVYSPDDCNEELDVATEWFLDENVSYDPNENVVTVPRLFLWYQGDFGGRRGVLEFLRRYDAVPPDATPSLAYD</sequence>
<name>A0ABD5P2Y1_9EURY</name>
<dbReference type="Pfam" id="PF04784">
    <property type="entry name" value="DUF547"/>
    <property type="match status" value="1"/>
</dbReference>
<feature type="domain" description="DUF547" evidence="1">
    <location>
        <begin position="45"/>
        <end position="171"/>
    </location>
</feature>
<gene>
    <name evidence="2" type="ORF">ACFOZ7_17365</name>
</gene>
<protein>
    <submittedName>
        <fullName evidence="2">DUF547 domain-containing protein</fullName>
    </submittedName>
</protein>
<evidence type="ECO:0000313" key="3">
    <source>
        <dbReference type="Proteomes" id="UP001595821"/>
    </source>
</evidence>
<organism evidence="2 3">
    <name type="scientific">Natribaculum luteum</name>
    <dbReference type="NCBI Taxonomy" id="1586232"/>
    <lineage>
        <taxon>Archaea</taxon>
        <taxon>Methanobacteriati</taxon>
        <taxon>Methanobacteriota</taxon>
        <taxon>Stenosarchaea group</taxon>
        <taxon>Halobacteria</taxon>
        <taxon>Halobacteriales</taxon>
        <taxon>Natrialbaceae</taxon>
        <taxon>Natribaculum</taxon>
    </lineage>
</organism>
<accession>A0ABD5P2Y1</accession>
<comment type="caution">
    <text evidence="2">The sequence shown here is derived from an EMBL/GenBank/DDBJ whole genome shotgun (WGS) entry which is preliminary data.</text>
</comment>
<dbReference type="PANTHER" id="PTHR46361:SF3">
    <property type="entry name" value="ELECTRON CARRIER_ PROTEIN DISULFIDE OXIDOREDUCTASE"/>
    <property type="match status" value="1"/>
</dbReference>
<dbReference type="InterPro" id="IPR006869">
    <property type="entry name" value="DUF547"/>
</dbReference>
<evidence type="ECO:0000313" key="2">
    <source>
        <dbReference type="EMBL" id="MFC4248672.1"/>
    </source>
</evidence>
<proteinExistence type="predicted"/>
<dbReference type="Proteomes" id="UP001595821">
    <property type="component" value="Unassembled WGS sequence"/>
</dbReference>
<reference evidence="2 3" key="1">
    <citation type="journal article" date="2014" name="Int. J. Syst. Evol. Microbiol.">
        <title>Complete genome sequence of Corynebacterium casei LMG S-19264T (=DSM 44701T), isolated from a smear-ripened cheese.</title>
        <authorList>
            <consortium name="US DOE Joint Genome Institute (JGI-PGF)"/>
            <person name="Walter F."/>
            <person name="Albersmeier A."/>
            <person name="Kalinowski J."/>
            <person name="Ruckert C."/>
        </authorList>
    </citation>
    <scope>NUCLEOTIDE SEQUENCE [LARGE SCALE GENOMIC DNA]</scope>
    <source>
        <strain evidence="2 3">IBRC-M 10912</strain>
    </source>
</reference>
<dbReference type="AlphaFoldDB" id="A0ABD5P2Y1"/>
<dbReference type="GeneID" id="71854145"/>
<evidence type="ECO:0000259" key="1">
    <source>
        <dbReference type="Pfam" id="PF04784"/>
    </source>
</evidence>
<dbReference type="PANTHER" id="PTHR46361">
    <property type="entry name" value="ELECTRON CARRIER/ PROTEIN DISULFIDE OXIDOREDUCTASE"/>
    <property type="match status" value="1"/>
</dbReference>
<dbReference type="RefSeq" id="WP_246966237.1">
    <property type="nucleotide sequence ID" value="NZ_CP095397.1"/>
</dbReference>
<dbReference type="EMBL" id="JBHSDJ010000126">
    <property type="protein sequence ID" value="MFC4248672.1"/>
    <property type="molecule type" value="Genomic_DNA"/>
</dbReference>